<dbReference type="InterPro" id="IPR037185">
    <property type="entry name" value="EmrE-like"/>
</dbReference>
<name>U5DD43_AMBTC</name>
<keyword evidence="4 6" id="KW-1133">Transmembrane helix</keyword>
<reference evidence="9" key="1">
    <citation type="journal article" date="2013" name="Science">
        <title>The Amborella genome and the evolution of flowering plants.</title>
        <authorList>
            <consortium name="Amborella Genome Project"/>
        </authorList>
    </citation>
    <scope>NUCLEOTIDE SEQUENCE [LARGE SCALE GENOMIC DNA]</scope>
</reference>
<dbReference type="PANTHER" id="PTHR31218">
    <property type="entry name" value="WAT1-RELATED PROTEIN"/>
    <property type="match status" value="1"/>
</dbReference>
<dbReference type="GO" id="GO:0022857">
    <property type="term" value="F:transmembrane transporter activity"/>
    <property type="evidence" value="ECO:0007669"/>
    <property type="project" value="InterPro"/>
</dbReference>
<comment type="similarity">
    <text evidence="2 6">Belongs to the drug/metabolite transporter (DMT) superfamily. Plant drug/metabolite exporter (P-DME) (TC 2.A.7.4) family.</text>
</comment>
<keyword evidence="5 6" id="KW-0472">Membrane</keyword>
<feature type="non-terminal residue" evidence="8">
    <location>
        <position position="1"/>
    </location>
</feature>
<dbReference type="SUPFAM" id="SSF103481">
    <property type="entry name" value="Multidrug resistance efflux transporter EmrE"/>
    <property type="match status" value="1"/>
</dbReference>
<dbReference type="GO" id="GO:0016020">
    <property type="term" value="C:membrane"/>
    <property type="evidence" value="ECO:0007669"/>
    <property type="project" value="UniProtKB-SubCell"/>
</dbReference>
<organism evidence="8 9">
    <name type="scientific">Amborella trichopoda</name>
    <dbReference type="NCBI Taxonomy" id="13333"/>
    <lineage>
        <taxon>Eukaryota</taxon>
        <taxon>Viridiplantae</taxon>
        <taxon>Streptophyta</taxon>
        <taxon>Embryophyta</taxon>
        <taxon>Tracheophyta</taxon>
        <taxon>Spermatophyta</taxon>
        <taxon>Magnoliopsida</taxon>
        <taxon>Amborellales</taxon>
        <taxon>Amborellaceae</taxon>
        <taxon>Amborella</taxon>
    </lineage>
</organism>
<accession>U5DD43</accession>
<evidence type="ECO:0000313" key="8">
    <source>
        <dbReference type="EMBL" id="ERN20130.1"/>
    </source>
</evidence>
<dbReference type="InterPro" id="IPR030184">
    <property type="entry name" value="WAT1-related"/>
</dbReference>
<gene>
    <name evidence="8" type="ORF">AMTR_s00066p00068250</name>
</gene>
<evidence type="ECO:0000256" key="3">
    <source>
        <dbReference type="ARBA" id="ARBA00022692"/>
    </source>
</evidence>
<comment type="subcellular location">
    <subcellularLocation>
        <location evidence="1 6">Membrane</location>
        <topology evidence="1 6">Multi-pass membrane protein</topology>
    </subcellularLocation>
</comment>
<evidence type="ECO:0000256" key="5">
    <source>
        <dbReference type="ARBA" id="ARBA00023136"/>
    </source>
</evidence>
<sequence>GPVTKKYPAELSLTGIMFFMGVLQTGVVALCVIQEPSQWKLSKDLELLGILYGGVINGGTSYLIFKCSHLKGPVFVSMFTPLSIFFVVPLETIFLGEIPHFGSIIGAALIVGGLYLILWAKSKEEREYLLVDMDDGLASPLNSNQAAS</sequence>
<dbReference type="HOGENOM" id="CLU_025359_5_3_1"/>
<dbReference type="InterPro" id="IPR000620">
    <property type="entry name" value="EamA_dom"/>
</dbReference>
<evidence type="ECO:0000259" key="7">
    <source>
        <dbReference type="Pfam" id="PF00892"/>
    </source>
</evidence>
<comment type="caution">
    <text evidence="6">Lacks conserved residue(s) required for the propagation of feature annotation.</text>
</comment>
<protein>
    <recommendedName>
        <fullName evidence="6">WAT1-related protein</fullName>
    </recommendedName>
</protein>
<dbReference type="AlphaFoldDB" id="U5DD43"/>
<evidence type="ECO:0000256" key="4">
    <source>
        <dbReference type="ARBA" id="ARBA00022989"/>
    </source>
</evidence>
<feature type="transmembrane region" description="Helical" evidence="6">
    <location>
        <begin position="12"/>
        <end position="33"/>
    </location>
</feature>
<dbReference type="Proteomes" id="UP000017836">
    <property type="component" value="Unassembled WGS sequence"/>
</dbReference>
<keyword evidence="9" id="KW-1185">Reference proteome</keyword>
<feature type="transmembrane region" description="Helical" evidence="6">
    <location>
        <begin position="101"/>
        <end position="120"/>
    </location>
</feature>
<feature type="domain" description="EamA" evidence="7">
    <location>
        <begin position="11"/>
        <end position="118"/>
    </location>
</feature>
<evidence type="ECO:0000313" key="9">
    <source>
        <dbReference type="Proteomes" id="UP000017836"/>
    </source>
</evidence>
<evidence type="ECO:0000256" key="2">
    <source>
        <dbReference type="ARBA" id="ARBA00007635"/>
    </source>
</evidence>
<dbReference type="EMBL" id="KI392060">
    <property type="protein sequence ID" value="ERN20130.1"/>
    <property type="molecule type" value="Genomic_DNA"/>
</dbReference>
<dbReference type="Pfam" id="PF00892">
    <property type="entry name" value="EamA"/>
    <property type="match status" value="1"/>
</dbReference>
<evidence type="ECO:0000256" key="6">
    <source>
        <dbReference type="RuleBase" id="RU363077"/>
    </source>
</evidence>
<feature type="transmembrane region" description="Helical" evidence="6">
    <location>
        <begin position="74"/>
        <end position="95"/>
    </location>
</feature>
<keyword evidence="3 6" id="KW-0812">Transmembrane</keyword>
<proteinExistence type="inferred from homology"/>
<evidence type="ECO:0000256" key="1">
    <source>
        <dbReference type="ARBA" id="ARBA00004141"/>
    </source>
</evidence>